<dbReference type="Pfam" id="PF07715">
    <property type="entry name" value="Plug"/>
    <property type="match status" value="1"/>
</dbReference>
<sequence>MMKLKRNYLFGTTILAGIVALSAPASAQTQNAEPSSATQVDEIVVTGSRIRRDPTTAPTPLIQVAREELLSAGQNTVIDYLAQIPALSNSQVPSDNTGSTLNAGGLAIANLRALGNSRTLTLVDGRRHVGSQQGTLSVSVNTIPRLLIQNIEIITGGASSIYGADAVAGVVNFQLRKDFEGLEIDSSYARITEKGRNDQYRISALIGQNFFDDRLNVYGFGEYERIPQVDSMDLKWIARGTALVGVDADPITASIGPAIDGVYDNMLFSGLYRLDRPRWGSTTLANAQQPSPTTNPNVPQANCTGVTAAACYSVDPSKTWWFDGTTARLANFGQRIGNTGSNRPLNIGGDGEPIGTFSQDDRLPRTDAYRFQVGSNFKVTNQISAYAEAKYTREDTYAVGQPTFFDFYLSDSIYGAGAAPVTYLSGGAPSNQSHGLRVSDNAFIPATLKAAIAANTVTNYGAPTLNASGQALAATAAPWARHTMFGPNRDQTNERELQRYVIGFKGDHGDIGFVKNVSWDLGYTYGRMDNLNNERGVDVQRLVFAADSVVDTLGLVNGRAGEVVCRVKLLNAQNPALTNAQTGAGGIRDYSNRAGQTAGTYGDVRARAEGRAAINECVPLNIFGKGNQSADALNYVDASVNVRQRNEQQDAVGSLSGQFWDFWGAGPIGVAIGAEWRKEFTQGIGRSADTGDRQLFLNTGPDFAPASYESKEFFSEVSLPLFRDSILGEYAELSGSYRYSDYTNVGNVDVYGVNLVYRPVRDISFKTSFNTSVRVPNLGELYSPYTQTFANNFTDPCSTSSINNASNSEYRTNRIANCTALAAAKNLTYDFAGATETRDDDYTPLYTSGIPGVNGGNPFLQPEESESFTFSTVFQPRFAPRLSVVLDYYEIEISNVIASVTAQTAANVCVNGSSLNAGACSTIFRENTPVANPGNNIDRSEAFKVGSGGPFGGFIQGAINYAKRTARGVDFTANYTIDTREAFSWNLGTFTNSLQGSWLIEQKQFNNIANPDDFTEYASTLQTGGSYPRVRFANTLTWMPNDALALTWTTDFQTSQDIYQYRTQISNIDDRPIEYLRTGNFIRNDFGVRYNVNDEVTVRAKVTNIFAEEPAPWLGNTLYSNFDPYGRRFNVSLNYRPW</sequence>
<dbReference type="Pfam" id="PF00593">
    <property type="entry name" value="TonB_dep_Rec_b-barrel"/>
    <property type="match status" value="1"/>
</dbReference>
<dbReference type="InterPro" id="IPR000531">
    <property type="entry name" value="Beta-barrel_TonB"/>
</dbReference>
<evidence type="ECO:0000256" key="1">
    <source>
        <dbReference type="ARBA" id="ARBA00004442"/>
    </source>
</evidence>
<dbReference type="PANTHER" id="PTHR47234">
    <property type="match status" value="1"/>
</dbReference>
<dbReference type="EMBL" id="CP119326">
    <property type="protein sequence ID" value="WEK38713.1"/>
    <property type="molecule type" value="Genomic_DNA"/>
</dbReference>
<evidence type="ECO:0000256" key="4">
    <source>
        <dbReference type="RuleBase" id="RU003357"/>
    </source>
</evidence>
<dbReference type="Proteomes" id="UP001213664">
    <property type="component" value="Chromosome"/>
</dbReference>
<keyword evidence="5" id="KW-0732">Signal</keyword>
<keyword evidence="4" id="KW-0798">TonB box</keyword>
<dbReference type="InterPro" id="IPR012910">
    <property type="entry name" value="Plug_dom"/>
</dbReference>
<reference evidence="8" key="1">
    <citation type="submission" date="2023-03" db="EMBL/GenBank/DDBJ databases">
        <title>Andean soil-derived lignocellulolytic bacterial consortium as a source of novel taxa and putative plastic-active enzymes.</title>
        <authorList>
            <person name="Diaz-Garcia L."/>
            <person name="Chuvochina M."/>
            <person name="Feuerriegel G."/>
            <person name="Bunk B."/>
            <person name="Sproer C."/>
            <person name="Streit W.R."/>
            <person name="Rodriguez L.M."/>
            <person name="Overmann J."/>
            <person name="Jimenez D.J."/>
        </authorList>
    </citation>
    <scope>NUCLEOTIDE SEQUENCE</scope>
    <source>
        <strain evidence="8">MAG 833</strain>
    </source>
</reference>
<feature type="chain" id="PRO_5042574280" evidence="5">
    <location>
        <begin position="28"/>
        <end position="1138"/>
    </location>
</feature>
<evidence type="ECO:0000313" key="8">
    <source>
        <dbReference type="EMBL" id="WEK38713.1"/>
    </source>
</evidence>
<accession>A0AAJ5X095</accession>
<protein>
    <submittedName>
        <fullName evidence="8">TonB-dependent receptor</fullName>
    </submittedName>
</protein>
<evidence type="ECO:0000256" key="3">
    <source>
        <dbReference type="ARBA" id="ARBA00023237"/>
    </source>
</evidence>
<comment type="subcellular location">
    <subcellularLocation>
        <location evidence="1 4">Cell outer membrane</location>
    </subcellularLocation>
</comment>
<keyword evidence="2 4" id="KW-0472">Membrane</keyword>
<dbReference type="PANTHER" id="PTHR47234:SF2">
    <property type="entry name" value="TONB-DEPENDENT RECEPTOR"/>
    <property type="match status" value="1"/>
</dbReference>
<feature type="signal peptide" evidence="5">
    <location>
        <begin position="1"/>
        <end position="27"/>
    </location>
</feature>
<dbReference type="GO" id="GO:0009279">
    <property type="term" value="C:cell outer membrane"/>
    <property type="evidence" value="ECO:0007669"/>
    <property type="project" value="UniProtKB-SubCell"/>
</dbReference>
<comment type="similarity">
    <text evidence="4">Belongs to the TonB-dependent receptor family.</text>
</comment>
<dbReference type="AlphaFoldDB" id="A0AAJ5X095"/>
<dbReference type="Gene3D" id="2.40.170.20">
    <property type="entry name" value="TonB-dependent receptor, beta-barrel domain"/>
    <property type="match status" value="1"/>
</dbReference>
<keyword evidence="8" id="KW-0675">Receptor</keyword>
<feature type="domain" description="TonB-dependent receptor plug" evidence="7">
    <location>
        <begin position="56"/>
        <end position="170"/>
    </location>
</feature>
<proteinExistence type="inferred from homology"/>
<feature type="domain" description="TonB-dependent receptor-like beta-barrel" evidence="6">
    <location>
        <begin position="599"/>
        <end position="1105"/>
    </location>
</feature>
<gene>
    <name evidence="8" type="ORF">P0Y50_09115</name>
</gene>
<evidence type="ECO:0000259" key="6">
    <source>
        <dbReference type="Pfam" id="PF00593"/>
    </source>
</evidence>
<dbReference type="Gene3D" id="2.170.130.10">
    <property type="entry name" value="TonB-dependent receptor, plug domain"/>
    <property type="match status" value="1"/>
</dbReference>
<dbReference type="InterPro" id="IPR037066">
    <property type="entry name" value="Plug_dom_sf"/>
</dbReference>
<name>A0AAJ5X095_9CAUL</name>
<dbReference type="InterPro" id="IPR036942">
    <property type="entry name" value="Beta-barrel_TonB_sf"/>
</dbReference>
<organism evidence="8 9">
    <name type="scientific">Candidatus Brevundimonas colombiensis</name>
    <dbReference type="NCBI Taxonomy" id="3121376"/>
    <lineage>
        <taxon>Bacteria</taxon>
        <taxon>Pseudomonadati</taxon>
        <taxon>Pseudomonadota</taxon>
        <taxon>Alphaproteobacteria</taxon>
        <taxon>Caulobacterales</taxon>
        <taxon>Caulobacteraceae</taxon>
        <taxon>Brevundimonas</taxon>
    </lineage>
</organism>
<evidence type="ECO:0000313" key="9">
    <source>
        <dbReference type="Proteomes" id="UP001213664"/>
    </source>
</evidence>
<evidence type="ECO:0000259" key="7">
    <source>
        <dbReference type="Pfam" id="PF07715"/>
    </source>
</evidence>
<evidence type="ECO:0000256" key="2">
    <source>
        <dbReference type="ARBA" id="ARBA00023136"/>
    </source>
</evidence>
<dbReference type="SUPFAM" id="SSF56935">
    <property type="entry name" value="Porins"/>
    <property type="match status" value="1"/>
</dbReference>
<evidence type="ECO:0000256" key="5">
    <source>
        <dbReference type="SAM" id="SignalP"/>
    </source>
</evidence>
<keyword evidence="3" id="KW-0998">Cell outer membrane</keyword>